<dbReference type="GO" id="GO:0030983">
    <property type="term" value="F:mismatched DNA binding"/>
    <property type="evidence" value="ECO:0007669"/>
    <property type="project" value="InterPro"/>
</dbReference>
<dbReference type="SMART" id="SM01340">
    <property type="entry name" value="DNA_mis_repair"/>
    <property type="match status" value="1"/>
</dbReference>
<dbReference type="Proteomes" id="UP000026915">
    <property type="component" value="Chromosome 1"/>
</dbReference>
<dbReference type="InterPro" id="IPR042120">
    <property type="entry name" value="MutL_C_dimsub"/>
</dbReference>
<dbReference type="Gene3D" id="3.30.230.10">
    <property type="match status" value="1"/>
</dbReference>
<dbReference type="CDD" id="cd16926">
    <property type="entry name" value="HATPase_MutL-MLH-PMS-like"/>
    <property type="match status" value="1"/>
</dbReference>
<accession>A0A061DRJ4</accession>
<dbReference type="GO" id="GO:0009555">
    <property type="term" value="P:pollen development"/>
    <property type="evidence" value="ECO:0007669"/>
    <property type="project" value="EnsemblPlants"/>
</dbReference>
<dbReference type="CDD" id="cd03484">
    <property type="entry name" value="MutL_Trans_hPMS_2_like"/>
    <property type="match status" value="1"/>
</dbReference>
<dbReference type="InterPro" id="IPR013507">
    <property type="entry name" value="DNA_mismatch_S5_2-like"/>
</dbReference>
<evidence type="ECO:0000313" key="7">
    <source>
        <dbReference type="Proteomes" id="UP000026915"/>
    </source>
</evidence>
<dbReference type="Pfam" id="PF01119">
    <property type="entry name" value="DNA_mis_repair"/>
    <property type="match status" value="1"/>
</dbReference>
<feature type="region of interest" description="Disordered" evidence="3">
    <location>
        <begin position="491"/>
        <end position="519"/>
    </location>
</feature>
<dbReference type="InterPro" id="IPR042121">
    <property type="entry name" value="MutL_C_regsub"/>
</dbReference>
<dbReference type="FunFam" id="3.30.230.10:FF:000054">
    <property type="entry name" value="DNA mismatch repair protein PMS1"/>
    <property type="match status" value="1"/>
</dbReference>
<dbReference type="SUPFAM" id="SSF54211">
    <property type="entry name" value="Ribosomal protein S5 domain 2-like"/>
    <property type="match status" value="1"/>
</dbReference>
<dbReference type="PROSITE" id="PS00058">
    <property type="entry name" value="DNA_MISMATCH_REPAIR_1"/>
    <property type="match status" value="1"/>
</dbReference>
<dbReference type="InterPro" id="IPR036890">
    <property type="entry name" value="HATPase_C_sf"/>
</dbReference>
<dbReference type="Gene3D" id="3.30.1540.20">
    <property type="entry name" value="MutL, C-terminal domain, dimerisation subdomain"/>
    <property type="match status" value="2"/>
</dbReference>
<dbReference type="InterPro" id="IPR014790">
    <property type="entry name" value="MutL_C"/>
</dbReference>
<dbReference type="STRING" id="3641.A0A061DRJ4"/>
<dbReference type="SMART" id="SM00853">
    <property type="entry name" value="MutL_C"/>
    <property type="match status" value="1"/>
</dbReference>
<dbReference type="GO" id="GO:0006310">
    <property type="term" value="P:DNA recombination"/>
    <property type="evidence" value="ECO:0007669"/>
    <property type="project" value="EnsemblPlants"/>
</dbReference>
<dbReference type="InterPro" id="IPR038973">
    <property type="entry name" value="MutL/Mlh/Pms-like"/>
</dbReference>
<dbReference type="InterPro" id="IPR037198">
    <property type="entry name" value="MutL_C_sf"/>
</dbReference>
<proteinExistence type="inferred from homology"/>
<dbReference type="Gramene" id="EOX95042">
    <property type="protein sequence ID" value="EOX95042"/>
    <property type="gene ID" value="TCM_004628"/>
</dbReference>
<dbReference type="EMBL" id="CM001879">
    <property type="protein sequence ID" value="EOX95042.1"/>
    <property type="molecule type" value="Genomic_DNA"/>
</dbReference>
<dbReference type="FunCoup" id="A0A061DRJ4">
    <property type="interactions" value="2756"/>
</dbReference>
<dbReference type="Gene3D" id="3.30.565.10">
    <property type="entry name" value="Histidine kinase-like ATPase, C-terminal domain"/>
    <property type="match status" value="1"/>
</dbReference>
<reference evidence="6 7" key="1">
    <citation type="journal article" date="2013" name="Genome Biol.">
        <title>The genome sequence of the most widely cultivated cacao type and its use to identify candidate genes regulating pod color.</title>
        <authorList>
            <person name="Motamayor J.C."/>
            <person name="Mockaitis K."/>
            <person name="Schmutz J."/>
            <person name="Haiminen N."/>
            <person name="Iii D.L."/>
            <person name="Cornejo O."/>
            <person name="Findley S.D."/>
            <person name="Zheng P."/>
            <person name="Utro F."/>
            <person name="Royaert S."/>
            <person name="Saski C."/>
            <person name="Jenkins J."/>
            <person name="Podicheti R."/>
            <person name="Zhao M."/>
            <person name="Scheffler B.E."/>
            <person name="Stack J.C."/>
            <person name="Feltus F.A."/>
            <person name="Mustiga G.M."/>
            <person name="Amores F."/>
            <person name="Phillips W."/>
            <person name="Marelli J.P."/>
            <person name="May G.D."/>
            <person name="Shapiro H."/>
            <person name="Ma J."/>
            <person name="Bustamante C.D."/>
            <person name="Schnell R.J."/>
            <person name="Main D."/>
            <person name="Gilbert D."/>
            <person name="Parida L."/>
            <person name="Kuhn D.N."/>
        </authorList>
    </citation>
    <scope>NUCLEOTIDE SEQUENCE [LARGE SCALE GENOMIC DNA]</scope>
    <source>
        <strain evidence="7">cv. Matina 1-6</strain>
    </source>
</reference>
<dbReference type="PANTHER" id="PTHR10073">
    <property type="entry name" value="DNA MISMATCH REPAIR PROTEIN MLH, PMS, MUTL"/>
    <property type="match status" value="1"/>
</dbReference>
<dbReference type="OMA" id="MRPRRMP"/>
<dbReference type="eggNOG" id="KOG1978">
    <property type="taxonomic scope" value="Eukaryota"/>
</dbReference>
<feature type="region of interest" description="Disordered" evidence="3">
    <location>
        <begin position="576"/>
        <end position="639"/>
    </location>
</feature>
<dbReference type="Pfam" id="PF08676">
    <property type="entry name" value="MutL_C"/>
    <property type="match status" value="1"/>
</dbReference>
<feature type="domain" description="DNA mismatch repair protein S5" evidence="5">
    <location>
        <begin position="224"/>
        <end position="344"/>
    </location>
</feature>
<dbReference type="FunFam" id="3.30.565.10:FF:000014">
    <property type="entry name" value="Mismatch repair endonuclease pms1, putative"/>
    <property type="match status" value="1"/>
</dbReference>
<evidence type="ECO:0000256" key="2">
    <source>
        <dbReference type="ARBA" id="ARBA00022763"/>
    </source>
</evidence>
<feature type="compositionally biased region" description="Basic and acidic residues" evidence="3">
    <location>
        <begin position="628"/>
        <end position="638"/>
    </location>
</feature>
<keyword evidence="7" id="KW-1185">Reference proteome</keyword>
<protein>
    <submittedName>
        <fullName evidence="6">DNA mismatch repair protein pms2, putative isoform 1</fullName>
    </submittedName>
</protein>
<dbReference type="NCBIfam" id="TIGR00585">
    <property type="entry name" value="mutl"/>
    <property type="match status" value="1"/>
</dbReference>
<comment type="similarity">
    <text evidence="1">Belongs to the DNA mismatch repair MutL/HexB family.</text>
</comment>
<dbReference type="Gene3D" id="3.30.1370.100">
    <property type="entry name" value="MutL, C-terminal domain, regulatory subdomain"/>
    <property type="match status" value="1"/>
</dbReference>
<dbReference type="GO" id="GO:0048316">
    <property type="term" value="P:seed development"/>
    <property type="evidence" value="ECO:0007669"/>
    <property type="project" value="EnsemblPlants"/>
</dbReference>
<dbReference type="GO" id="GO:0005524">
    <property type="term" value="F:ATP binding"/>
    <property type="evidence" value="ECO:0007669"/>
    <property type="project" value="InterPro"/>
</dbReference>
<dbReference type="GO" id="GO:0006298">
    <property type="term" value="P:mismatch repair"/>
    <property type="evidence" value="ECO:0000318"/>
    <property type="project" value="GO_Central"/>
</dbReference>
<dbReference type="GO" id="GO:0140664">
    <property type="term" value="F:ATP-dependent DNA damage sensor activity"/>
    <property type="evidence" value="ECO:0007669"/>
    <property type="project" value="InterPro"/>
</dbReference>
<dbReference type="InterPro" id="IPR020568">
    <property type="entry name" value="Ribosomal_Su5_D2-typ_SF"/>
</dbReference>
<name>A0A061DRJ4_THECC</name>
<dbReference type="InParanoid" id="A0A061DRJ4"/>
<feature type="domain" description="MutL C-terminal dimerisation" evidence="4">
    <location>
        <begin position="766"/>
        <end position="969"/>
    </location>
</feature>
<organism evidence="6 7">
    <name type="scientific">Theobroma cacao</name>
    <name type="common">Cacao</name>
    <name type="synonym">Cocoa</name>
    <dbReference type="NCBI Taxonomy" id="3641"/>
    <lineage>
        <taxon>Eukaryota</taxon>
        <taxon>Viridiplantae</taxon>
        <taxon>Streptophyta</taxon>
        <taxon>Embryophyta</taxon>
        <taxon>Tracheophyta</taxon>
        <taxon>Spermatophyta</taxon>
        <taxon>Magnoliopsida</taxon>
        <taxon>eudicotyledons</taxon>
        <taxon>Gunneridae</taxon>
        <taxon>Pentapetalae</taxon>
        <taxon>rosids</taxon>
        <taxon>malvids</taxon>
        <taxon>Malvales</taxon>
        <taxon>Malvaceae</taxon>
        <taxon>Byttnerioideae</taxon>
        <taxon>Theobroma</taxon>
    </lineage>
</organism>
<evidence type="ECO:0000256" key="1">
    <source>
        <dbReference type="ARBA" id="ARBA00006082"/>
    </source>
</evidence>
<evidence type="ECO:0000313" key="6">
    <source>
        <dbReference type="EMBL" id="EOX95042.1"/>
    </source>
</evidence>
<dbReference type="GO" id="GO:0032389">
    <property type="term" value="C:MutLalpha complex"/>
    <property type="evidence" value="ECO:0000318"/>
    <property type="project" value="GO_Central"/>
</dbReference>
<feature type="compositionally biased region" description="Polar residues" evidence="3">
    <location>
        <begin position="617"/>
        <end position="626"/>
    </location>
</feature>
<evidence type="ECO:0000256" key="3">
    <source>
        <dbReference type="SAM" id="MobiDB-lite"/>
    </source>
</evidence>
<dbReference type="InterPro" id="IPR014721">
    <property type="entry name" value="Ribsml_uS5_D2-typ_fold_subgr"/>
</dbReference>
<sequence>MEGPAPSNSPVIKPIHKGVVHRICAGQVILDLSSAVKELVENSLDAGATGIEVALKEYGEESFQVIDNGCGISPNNFKVVAIKHHTSKLADFSDLQSLTTFGFRGEALSSLCALGNLTVETRTANESVATHLTFDHSGLLIAEKKTARQIGTTVTVKKLFSNLPVRSKEFRRNIRKEYGKLISLMNAYALTAKGVRLVCSNTTGKNAKSLVIKTQGSGSLKDNIIQVFGTNMFSCLEPVSICISDGCKVEGFLSKSGQGSGRNLGDRQYFFVNGRPVDMPKVSKLVNELYKGANSRQYPIAIMNFTVPTGACDVNVTPDKRKVFFSDESLILQSLREGLQQVYSSSNANFFVNKVEESSKEAHFPESILEKSNILPERLSPVGINSKVSMREHSAEDNTSLRTVKISTQSLPLSEGSIASDEENSLRKDFTLRVQGTKKVDGIVEFNGGQLTTDMDGAASKDLSGGTIHSHCENSLRKDFTLRVHGTNKVDGLTESNDEGLTTQMKNIPDKDSSSPSTAIGKGIAVSKYSSSCSGSVQSSLSKFVTVSKRKHESISTVLSEVPVLRNQVLHCQLKSSHSEMHASGPRDQVDDSSEVNENEPGKFLRADSILDEIENPCSTRGNTNDGKPGKELEDQEKAVPSADIELIDSFRKDPEDMPEKASIVKTSKSSSSALVVDVSIPSSGQKICSTLQFSFQDLLTKRQQRMSRLYSGSRFQNMKKKRCYTAATLELSQPENEELKIQALAAATKELEKLFKKEDFGRMKVIGQFNLGFIIGKLDQDLFMVDQHAADEKYNFERLAQSTILNQQPLLRRGKVMSKKRKVYYALVMSISFYIFSKTSGTWPLRLELSPEEEVVASMHMDIIRFNLLLFVVSLVIYHLKNGFLLEEDPHASPGHRFKLRAVPFSKNITFGVEDVKDLISTLADSQGECSIISSYKMDTSDSVCPTRVRAMLASRACRSSVMIGDPLGRNEMQKIIERLADLKSPWNCPHGRPTMRHLVDLTALSKGADVNETRS</sequence>
<dbReference type="InterPro" id="IPR014762">
    <property type="entry name" value="DNA_mismatch_repair_CS"/>
</dbReference>
<dbReference type="GO" id="GO:0016887">
    <property type="term" value="F:ATP hydrolysis activity"/>
    <property type="evidence" value="ECO:0000318"/>
    <property type="project" value="GO_Central"/>
</dbReference>
<dbReference type="AlphaFoldDB" id="A0A061DRJ4"/>
<dbReference type="PANTHER" id="PTHR10073:SF52">
    <property type="entry name" value="MISMATCH REPAIR ENDONUCLEASE PMS2"/>
    <property type="match status" value="1"/>
</dbReference>
<evidence type="ECO:0000259" key="5">
    <source>
        <dbReference type="SMART" id="SM01340"/>
    </source>
</evidence>
<dbReference type="SUPFAM" id="SSF55874">
    <property type="entry name" value="ATPase domain of HSP90 chaperone/DNA topoisomerase II/histidine kinase"/>
    <property type="match status" value="1"/>
</dbReference>
<dbReference type="InterPro" id="IPR002099">
    <property type="entry name" value="MutL/Mlh/PMS"/>
</dbReference>
<evidence type="ECO:0000259" key="4">
    <source>
        <dbReference type="SMART" id="SM00853"/>
    </source>
</evidence>
<dbReference type="SUPFAM" id="SSF118116">
    <property type="entry name" value="DNA mismatch repair protein MutL"/>
    <property type="match status" value="2"/>
</dbReference>
<gene>
    <name evidence="6" type="ORF">TCM_004628</name>
</gene>
<dbReference type="Pfam" id="PF13589">
    <property type="entry name" value="HATPase_c_3"/>
    <property type="match status" value="1"/>
</dbReference>
<keyword evidence="2" id="KW-0227">DNA damage</keyword>